<evidence type="ECO:0000313" key="3">
    <source>
        <dbReference type="EMBL" id="TWV50015.1"/>
    </source>
</evidence>
<dbReference type="EMBL" id="VOHV01000003">
    <property type="protein sequence ID" value="TWV42312.1"/>
    <property type="molecule type" value="Genomic_DNA"/>
</dbReference>
<accession>A0AB38PSW1</accession>
<dbReference type="CDD" id="cd00761">
    <property type="entry name" value="Glyco_tranf_GTA_type"/>
    <property type="match status" value="1"/>
</dbReference>
<dbReference type="SUPFAM" id="SSF53448">
    <property type="entry name" value="Nucleotide-diphospho-sugar transferases"/>
    <property type="match status" value="1"/>
</dbReference>
<dbReference type="RefSeq" id="WP_065344641.1">
    <property type="nucleotide sequence ID" value="NZ_CP012706.1"/>
</dbReference>
<dbReference type="Gene3D" id="3.90.550.10">
    <property type="entry name" value="Spore Coat Polysaccharide Biosynthesis Protein SpsA, Chain A"/>
    <property type="match status" value="1"/>
</dbReference>
<dbReference type="Pfam" id="PF00535">
    <property type="entry name" value="Glycos_transf_2"/>
    <property type="match status" value="1"/>
</dbReference>
<comment type="caution">
    <text evidence="3">The sequence shown here is derived from an EMBL/GenBank/DDBJ whole genome shotgun (WGS) entry which is preliminary data.</text>
</comment>
<protein>
    <submittedName>
        <fullName evidence="3">Glycosyltransferase family 2 protein</fullName>
    </submittedName>
</protein>
<dbReference type="InterPro" id="IPR029044">
    <property type="entry name" value="Nucleotide-diphossugar_trans"/>
</dbReference>
<reference evidence="3 5" key="1">
    <citation type="submission" date="2019-07" db="EMBL/GenBank/DDBJ databases">
        <title>Genome Sequencing of Bacteroides fragilis.</title>
        <authorList>
            <person name="Pinto K.M."/>
            <person name="Ruoff K.L."/>
            <person name="Price C.E."/>
            <person name="Valls R.A."/>
            <person name="O'Toole G.A."/>
        </authorList>
    </citation>
    <scope>NUCLEOTIDE SEQUENCE [LARGE SCALE GENOMIC DNA]</scope>
    <source>
        <strain evidence="3 5">AD135F_3B</strain>
    </source>
</reference>
<evidence type="ECO:0000313" key="2">
    <source>
        <dbReference type="EMBL" id="TWV42312.1"/>
    </source>
</evidence>
<dbReference type="PANTHER" id="PTHR22916">
    <property type="entry name" value="GLYCOSYLTRANSFERASE"/>
    <property type="match status" value="1"/>
</dbReference>
<dbReference type="Proteomes" id="UP000319026">
    <property type="component" value="Unassembled WGS sequence"/>
</dbReference>
<evidence type="ECO:0000313" key="5">
    <source>
        <dbReference type="Proteomes" id="UP000319026"/>
    </source>
</evidence>
<sequence>MEKKLSICIPTFNRDHFLQQLLVFIENELDSLSCELASKIEIIIGDNCSVDSTQEVCLNSSLNKNGKYSFLYIKNTKNKGIVGNLISIVKQASGEYIWFVGDDDIYNIGILQQVIRYVMYDLYEYIFINHRSYAETPDDGTGMQFAIKELPEMDDYQKDTLLDIFNFSGTSLMFISAQIHRKKNIMNALNFNIGVNSAYPLFLSFYSASCGKIGIIHDVWIDNVWRVISWKEEASKIFLLYIPRILYVLPQLGYSYKRSRKILLKYVFSKRNFYFYYLGHRIKRFFDGE</sequence>
<feature type="domain" description="Glycosyltransferase 2-like" evidence="1">
    <location>
        <begin position="6"/>
        <end position="168"/>
    </location>
</feature>
<name>A0AB38PSW1_BACFG</name>
<dbReference type="Proteomes" id="UP000315444">
    <property type="component" value="Unassembled WGS sequence"/>
</dbReference>
<dbReference type="PANTHER" id="PTHR22916:SF3">
    <property type="entry name" value="UDP-GLCNAC:BETAGAL BETA-1,3-N-ACETYLGLUCOSAMINYLTRANSFERASE-LIKE PROTEIN 1"/>
    <property type="match status" value="1"/>
</dbReference>
<dbReference type="GO" id="GO:0016758">
    <property type="term" value="F:hexosyltransferase activity"/>
    <property type="evidence" value="ECO:0007669"/>
    <property type="project" value="UniProtKB-ARBA"/>
</dbReference>
<evidence type="ECO:0000259" key="1">
    <source>
        <dbReference type="Pfam" id="PF00535"/>
    </source>
</evidence>
<gene>
    <name evidence="3" type="ORF">FSA03_09110</name>
    <name evidence="2" type="ORF">FSA06_08960</name>
</gene>
<reference evidence="2 4" key="2">
    <citation type="submission" date="2019-07" db="EMBL/GenBank/DDBJ databases">
        <title>Genome sequencing of Bacteroides fragilis.</title>
        <authorList>
            <person name="Galasyn E.V."/>
            <person name="Ruoff K.L."/>
            <person name="Price C.E."/>
            <person name="Valls R.A."/>
            <person name="O'Toole G.A."/>
        </authorList>
    </citation>
    <scope>NUCLEOTIDE SEQUENCE [LARGE SCALE GENOMIC DNA]</scope>
    <source>
        <strain evidence="2 4">AD135F_1B</strain>
    </source>
</reference>
<dbReference type="EMBL" id="VOHT01000003">
    <property type="protein sequence ID" value="TWV50015.1"/>
    <property type="molecule type" value="Genomic_DNA"/>
</dbReference>
<proteinExistence type="predicted"/>
<organism evidence="3 5">
    <name type="scientific">Bacteroides fragilis</name>
    <dbReference type="NCBI Taxonomy" id="817"/>
    <lineage>
        <taxon>Bacteria</taxon>
        <taxon>Pseudomonadati</taxon>
        <taxon>Bacteroidota</taxon>
        <taxon>Bacteroidia</taxon>
        <taxon>Bacteroidales</taxon>
        <taxon>Bacteroidaceae</taxon>
        <taxon>Bacteroides</taxon>
    </lineage>
</organism>
<evidence type="ECO:0000313" key="4">
    <source>
        <dbReference type="Proteomes" id="UP000315444"/>
    </source>
</evidence>
<dbReference type="InterPro" id="IPR001173">
    <property type="entry name" value="Glyco_trans_2-like"/>
</dbReference>
<dbReference type="AlphaFoldDB" id="A0AB38PSW1"/>